<keyword evidence="2" id="KW-1185">Reference proteome</keyword>
<gene>
    <name evidence="1" type="ORF">LX32DRAFT_700018</name>
</gene>
<dbReference type="EMBL" id="MU843234">
    <property type="protein sequence ID" value="KAK2020491.1"/>
    <property type="molecule type" value="Genomic_DNA"/>
</dbReference>
<name>A0AAD9H177_9PEZI</name>
<evidence type="ECO:0000313" key="2">
    <source>
        <dbReference type="Proteomes" id="UP001232148"/>
    </source>
</evidence>
<proteinExistence type="predicted"/>
<dbReference type="Proteomes" id="UP001232148">
    <property type="component" value="Unassembled WGS sequence"/>
</dbReference>
<organism evidence="1 2">
    <name type="scientific">Colletotrichum zoysiae</name>
    <dbReference type="NCBI Taxonomy" id="1216348"/>
    <lineage>
        <taxon>Eukaryota</taxon>
        <taxon>Fungi</taxon>
        <taxon>Dikarya</taxon>
        <taxon>Ascomycota</taxon>
        <taxon>Pezizomycotina</taxon>
        <taxon>Sordariomycetes</taxon>
        <taxon>Hypocreomycetidae</taxon>
        <taxon>Glomerellales</taxon>
        <taxon>Glomerellaceae</taxon>
        <taxon>Colletotrichum</taxon>
        <taxon>Colletotrichum graminicola species complex</taxon>
    </lineage>
</organism>
<sequence length="122" mass="13352">MSLTTAFAERRPDIVGPTRSLFIDHLGPASTKTTSCCLSTMRLAAMQPDIDLDGHLSPESEPGAKSEALHMWVLDLNPCSMGQDKIDRGYAGNDIAEEMNHGTRPDAEEERMISGLRVTTTY</sequence>
<comment type="caution">
    <text evidence="1">The sequence shown here is derived from an EMBL/GenBank/DDBJ whole genome shotgun (WGS) entry which is preliminary data.</text>
</comment>
<protein>
    <submittedName>
        <fullName evidence="1">Uncharacterized protein</fullName>
    </submittedName>
</protein>
<dbReference type="AlphaFoldDB" id="A0AAD9H177"/>
<reference evidence="1" key="1">
    <citation type="submission" date="2021-06" db="EMBL/GenBank/DDBJ databases">
        <title>Comparative genomics, transcriptomics and evolutionary studies reveal genomic signatures of adaptation to plant cell wall in hemibiotrophic fungi.</title>
        <authorList>
            <consortium name="DOE Joint Genome Institute"/>
            <person name="Baroncelli R."/>
            <person name="Diaz J.F."/>
            <person name="Benocci T."/>
            <person name="Peng M."/>
            <person name="Battaglia E."/>
            <person name="Haridas S."/>
            <person name="Andreopoulos W."/>
            <person name="Labutti K."/>
            <person name="Pangilinan J."/>
            <person name="Floch G.L."/>
            <person name="Makela M.R."/>
            <person name="Henrissat B."/>
            <person name="Grigoriev I.V."/>
            <person name="Crouch J.A."/>
            <person name="De Vries R.P."/>
            <person name="Sukno S.A."/>
            <person name="Thon M.R."/>
        </authorList>
    </citation>
    <scope>NUCLEOTIDE SEQUENCE</scope>
    <source>
        <strain evidence="1">MAFF235873</strain>
    </source>
</reference>
<evidence type="ECO:0000313" key="1">
    <source>
        <dbReference type="EMBL" id="KAK2020491.1"/>
    </source>
</evidence>
<accession>A0AAD9H177</accession>